<keyword evidence="7" id="KW-0732">Signal</keyword>
<comment type="similarity">
    <text evidence="1 5">Belongs to the glycosyl hydrolase 1 family.</text>
</comment>
<dbReference type="Pfam" id="PF00232">
    <property type="entry name" value="Glyco_hydro_1"/>
    <property type="match status" value="3"/>
</dbReference>
<dbReference type="GO" id="GO:0004553">
    <property type="term" value="F:hydrolase activity, hydrolyzing O-glycosyl compounds"/>
    <property type="evidence" value="ECO:0007669"/>
    <property type="project" value="UniProtKB-ARBA"/>
</dbReference>
<evidence type="ECO:0000256" key="4">
    <source>
        <dbReference type="PROSITE-ProRule" id="PRU10055"/>
    </source>
</evidence>
<gene>
    <name evidence="8" type="ORF">ILEXP_LOCUS58364</name>
</gene>
<dbReference type="Gene3D" id="3.20.20.80">
    <property type="entry name" value="Glycosidases"/>
    <property type="match status" value="1"/>
</dbReference>
<evidence type="ECO:0000256" key="7">
    <source>
        <dbReference type="SAM" id="SignalP"/>
    </source>
</evidence>
<comment type="caution">
    <text evidence="8">The sequence shown here is derived from an EMBL/GenBank/DDBJ whole genome shotgun (WGS) entry which is preliminary data.</text>
</comment>
<name>A0ABC8V4F9_9AQUA</name>
<dbReference type="InterPro" id="IPR033132">
    <property type="entry name" value="GH_1_N_CS"/>
</dbReference>
<feature type="active site" description="Nucleophile" evidence="4">
    <location>
        <position position="423"/>
    </location>
</feature>
<dbReference type="FunFam" id="3.20.20.80:FF:000020">
    <property type="entry name" value="Beta-glucosidase 12"/>
    <property type="match status" value="1"/>
</dbReference>
<dbReference type="PRINTS" id="PR00131">
    <property type="entry name" value="GLHYDRLASE1"/>
</dbReference>
<dbReference type="SUPFAM" id="SSF51445">
    <property type="entry name" value="(Trans)glycosidases"/>
    <property type="match status" value="1"/>
</dbReference>
<keyword evidence="9" id="KW-1185">Reference proteome</keyword>
<dbReference type="PANTHER" id="PTHR10353">
    <property type="entry name" value="GLYCOSYL HYDROLASE"/>
    <property type="match status" value="1"/>
</dbReference>
<evidence type="ECO:0000256" key="1">
    <source>
        <dbReference type="ARBA" id="ARBA00010838"/>
    </source>
</evidence>
<dbReference type="AlphaFoldDB" id="A0ABC8V4F9"/>
<dbReference type="InterPro" id="IPR001360">
    <property type="entry name" value="Glyco_hydro_1"/>
</dbReference>
<dbReference type="InterPro" id="IPR017853">
    <property type="entry name" value="GH"/>
</dbReference>
<dbReference type="PANTHER" id="PTHR10353:SF27">
    <property type="entry name" value="BETA-GLUCOSIDASE 47"/>
    <property type="match status" value="1"/>
</dbReference>
<evidence type="ECO:0000313" key="8">
    <source>
        <dbReference type="EMBL" id="CAK9187774.1"/>
    </source>
</evidence>
<feature type="chain" id="PRO_5044820651" evidence="7">
    <location>
        <begin position="24"/>
        <end position="531"/>
    </location>
</feature>
<evidence type="ECO:0000256" key="2">
    <source>
        <dbReference type="ARBA" id="ARBA00022801"/>
    </source>
</evidence>
<evidence type="ECO:0000256" key="6">
    <source>
        <dbReference type="RuleBase" id="RU004468"/>
    </source>
</evidence>
<reference evidence="8 9" key="1">
    <citation type="submission" date="2024-02" db="EMBL/GenBank/DDBJ databases">
        <authorList>
            <person name="Vignale AGUSTIN F."/>
            <person name="Sosa J E."/>
            <person name="Modenutti C."/>
        </authorList>
    </citation>
    <scope>NUCLEOTIDE SEQUENCE [LARGE SCALE GENOMIC DNA]</scope>
</reference>
<feature type="signal peptide" evidence="7">
    <location>
        <begin position="1"/>
        <end position="23"/>
    </location>
</feature>
<dbReference type="Proteomes" id="UP001642360">
    <property type="component" value="Unassembled WGS sequence"/>
</dbReference>
<protein>
    <submittedName>
        <fullName evidence="8">Uncharacterized protein</fullName>
    </submittedName>
</protein>
<sequence length="531" mass="60409">MELPSLFHVLFVLQLCLCTLVVSCNLTNFIALKGSSLPSSFPNNFLFGTASSSYQFEGAFLSDGKGLSNWDVFSHQPGNIVDGTNGDVAVDHYHRYPKDPASSSKVLVVACPLSAQMNETFQYRNTTEDIDLMEYVGVDSYRFSISWARILPRIQPIVTLTHYDIPQELEDRYGAWLSTKVQEDFKYYADICFRNFGDRVKYWITFNEPNVVAIRGYRSGIYPPSHCSGSFGNCSTGDSEREPFIAAHNIILSHAAAVKIYRTRYQDKQRGIIGIAMNAIWFEPISNSSEDELAAERAQSFYMNWFLDPVIFGKYPAEMQDILGNLLPVFSKSDLEMLKSGVDFIGINQYTSFYVKDCIYSVCEQGPGVTKTEGYYLRTASKDGVLIGEPTAVDWLYIYPQGMEKEVTYIKARFHNTPMFITENGFGEFNDPNSTATVFLNDVKRVEYMNNYLDALATAIRNGADVRGYFAWSLLDNFEWVSGYTTRFGIHHVDYANLKRTPKLSANWYKQFVLNYKAHKVIVPERNQEVK</sequence>
<dbReference type="InterPro" id="IPR018120">
    <property type="entry name" value="Glyco_hydro_1_AS"/>
</dbReference>
<evidence type="ECO:0000256" key="3">
    <source>
        <dbReference type="ARBA" id="ARBA00023295"/>
    </source>
</evidence>
<accession>A0ABC8V4F9</accession>
<evidence type="ECO:0000256" key="5">
    <source>
        <dbReference type="RuleBase" id="RU003690"/>
    </source>
</evidence>
<keyword evidence="2 6" id="KW-0378">Hydrolase</keyword>
<keyword evidence="3 6" id="KW-0326">Glycosidase</keyword>
<proteinExistence type="inferred from homology"/>
<organism evidence="8 9">
    <name type="scientific">Ilex paraguariensis</name>
    <name type="common">yerba mate</name>
    <dbReference type="NCBI Taxonomy" id="185542"/>
    <lineage>
        <taxon>Eukaryota</taxon>
        <taxon>Viridiplantae</taxon>
        <taxon>Streptophyta</taxon>
        <taxon>Embryophyta</taxon>
        <taxon>Tracheophyta</taxon>
        <taxon>Spermatophyta</taxon>
        <taxon>Magnoliopsida</taxon>
        <taxon>eudicotyledons</taxon>
        <taxon>Gunneridae</taxon>
        <taxon>Pentapetalae</taxon>
        <taxon>asterids</taxon>
        <taxon>campanulids</taxon>
        <taxon>Aquifoliales</taxon>
        <taxon>Aquifoliaceae</taxon>
        <taxon>Ilex</taxon>
    </lineage>
</organism>
<dbReference type="PROSITE" id="PS00572">
    <property type="entry name" value="GLYCOSYL_HYDROL_F1_1"/>
    <property type="match status" value="1"/>
</dbReference>
<evidence type="ECO:0000313" key="9">
    <source>
        <dbReference type="Proteomes" id="UP001642360"/>
    </source>
</evidence>
<dbReference type="EMBL" id="CAUOFW020010135">
    <property type="protein sequence ID" value="CAK9187774.1"/>
    <property type="molecule type" value="Genomic_DNA"/>
</dbReference>
<dbReference type="PROSITE" id="PS00653">
    <property type="entry name" value="GLYCOSYL_HYDROL_F1_2"/>
    <property type="match status" value="1"/>
</dbReference>